<organism evidence="9 10">
    <name type="scientific">Bradyrhizobium rifense</name>
    <dbReference type="NCBI Taxonomy" id="515499"/>
    <lineage>
        <taxon>Bacteria</taxon>
        <taxon>Pseudomonadati</taxon>
        <taxon>Pseudomonadota</taxon>
        <taxon>Alphaproteobacteria</taxon>
        <taxon>Hyphomicrobiales</taxon>
        <taxon>Nitrobacteraceae</taxon>
        <taxon>Bradyrhizobium</taxon>
    </lineage>
</organism>
<evidence type="ECO:0000313" key="10">
    <source>
        <dbReference type="Proteomes" id="UP000324758"/>
    </source>
</evidence>
<comment type="caution">
    <text evidence="9">The sequence shown here is derived from an EMBL/GenBank/DDBJ whole genome shotgun (WGS) entry which is preliminary data.</text>
</comment>
<dbReference type="Pfam" id="PF00528">
    <property type="entry name" value="BPD_transp_1"/>
    <property type="match status" value="1"/>
</dbReference>
<evidence type="ECO:0000256" key="5">
    <source>
        <dbReference type="ARBA" id="ARBA00022989"/>
    </source>
</evidence>
<dbReference type="InterPro" id="IPR000515">
    <property type="entry name" value="MetI-like"/>
</dbReference>
<dbReference type="PANTHER" id="PTHR30151">
    <property type="entry name" value="ALKANE SULFONATE ABC TRANSPORTER-RELATED, MEMBRANE SUBUNIT"/>
    <property type="match status" value="1"/>
</dbReference>
<evidence type="ECO:0000256" key="7">
    <source>
        <dbReference type="RuleBase" id="RU363032"/>
    </source>
</evidence>
<dbReference type="CDD" id="cd06261">
    <property type="entry name" value="TM_PBP2"/>
    <property type="match status" value="1"/>
</dbReference>
<keyword evidence="10" id="KW-1185">Reference proteome</keyword>
<feature type="domain" description="ABC transmembrane type-1" evidence="8">
    <location>
        <begin position="91"/>
        <end position="278"/>
    </location>
</feature>
<dbReference type="PROSITE" id="PS50928">
    <property type="entry name" value="ABC_TM1"/>
    <property type="match status" value="1"/>
</dbReference>
<evidence type="ECO:0000256" key="4">
    <source>
        <dbReference type="ARBA" id="ARBA00022692"/>
    </source>
</evidence>
<dbReference type="PANTHER" id="PTHR30151:SF20">
    <property type="entry name" value="ABC TRANSPORTER PERMEASE PROTEIN HI_0355-RELATED"/>
    <property type="match status" value="1"/>
</dbReference>
<dbReference type="InterPro" id="IPR035906">
    <property type="entry name" value="MetI-like_sf"/>
</dbReference>
<evidence type="ECO:0000313" key="9">
    <source>
        <dbReference type="EMBL" id="TYL99197.1"/>
    </source>
</evidence>
<evidence type="ECO:0000259" key="8">
    <source>
        <dbReference type="PROSITE" id="PS50928"/>
    </source>
</evidence>
<dbReference type="SUPFAM" id="SSF161098">
    <property type="entry name" value="MetI-like"/>
    <property type="match status" value="1"/>
</dbReference>
<reference evidence="9 10" key="1">
    <citation type="submission" date="2019-08" db="EMBL/GenBank/DDBJ databases">
        <title>Bradyrhizobium hipponensis sp. nov., a rhizobium isolated from a Lupinus angustifolius root nodule in Tunisia.</title>
        <authorList>
            <person name="Off K."/>
            <person name="Rejili M."/>
            <person name="Mars M."/>
            <person name="Brachmann A."/>
            <person name="Marin M."/>
        </authorList>
    </citation>
    <scope>NUCLEOTIDE SEQUENCE [LARGE SCALE GENOMIC DNA]</scope>
    <source>
        <strain evidence="9 10">CTAW71</strain>
    </source>
</reference>
<feature type="transmembrane region" description="Helical" evidence="7">
    <location>
        <begin position="161"/>
        <end position="180"/>
    </location>
</feature>
<dbReference type="Gene3D" id="1.10.3720.10">
    <property type="entry name" value="MetI-like"/>
    <property type="match status" value="1"/>
</dbReference>
<keyword evidence="3" id="KW-1003">Cell membrane</keyword>
<comment type="subcellular location">
    <subcellularLocation>
        <location evidence="1 7">Cell membrane</location>
        <topology evidence="1 7">Multi-pass membrane protein</topology>
    </subcellularLocation>
</comment>
<dbReference type="GO" id="GO:0005886">
    <property type="term" value="C:plasma membrane"/>
    <property type="evidence" value="ECO:0007669"/>
    <property type="project" value="UniProtKB-SubCell"/>
</dbReference>
<feature type="transmembrane region" description="Helical" evidence="7">
    <location>
        <begin position="226"/>
        <end position="248"/>
    </location>
</feature>
<keyword evidence="6 7" id="KW-0472">Membrane</keyword>
<keyword evidence="4 7" id="KW-0812">Transmembrane</keyword>
<keyword evidence="2 7" id="KW-0813">Transport</keyword>
<dbReference type="OrthoDB" id="8138334at2"/>
<evidence type="ECO:0000256" key="3">
    <source>
        <dbReference type="ARBA" id="ARBA00022475"/>
    </source>
</evidence>
<comment type="similarity">
    <text evidence="7">Belongs to the binding-protein-dependent transport system permease family.</text>
</comment>
<dbReference type="EMBL" id="VSSS01000008">
    <property type="protein sequence ID" value="TYL99197.1"/>
    <property type="molecule type" value="Genomic_DNA"/>
</dbReference>
<feature type="transmembrane region" description="Helical" evidence="7">
    <location>
        <begin position="133"/>
        <end position="155"/>
    </location>
</feature>
<feature type="transmembrane region" description="Helical" evidence="7">
    <location>
        <begin position="45"/>
        <end position="62"/>
    </location>
</feature>
<name>A0A5D3KRG2_9BRAD</name>
<protein>
    <submittedName>
        <fullName evidence="9">ABC transporter permease</fullName>
    </submittedName>
</protein>
<evidence type="ECO:0000256" key="6">
    <source>
        <dbReference type="ARBA" id="ARBA00023136"/>
    </source>
</evidence>
<proteinExistence type="inferred from homology"/>
<sequence length="299" mass="32232">MDRVPFPNSSRTDTLNEQKAINDVAYQSSTASNGLAAIGSKTLQVAVKLLPGIVLLIFWQWASGRLIKEIYVSKPTAVIARLYELLASGEIYPHLWVTGQELVLGYVIGVAGGVFAGYALGRSPRLARIFEPYVMAFYGIPKIALAPLFIIWFGIGIGSKVALASIMVFFLVFYNVFAGVRSVDRELVNLTLVMGANQRQLTYHVFLPAAAPFVMLGMRLAIPYSVIGVIGVIVGGFTSSVQGLGLFIHEASSTYDPAGVFAGIVILLGFVTIANLIAGAIERRLLRWRTFSGSGPIDA</sequence>
<feature type="transmembrane region" description="Helical" evidence="7">
    <location>
        <begin position="103"/>
        <end position="121"/>
    </location>
</feature>
<gene>
    <name evidence="9" type="ORF">FXB40_03585</name>
</gene>
<accession>A0A5D3KRG2</accession>
<evidence type="ECO:0000256" key="1">
    <source>
        <dbReference type="ARBA" id="ARBA00004651"/>
    </source>
</evidence>
<feature type="transmembrane region" description="Helical" evidence="7">
    <location>
        <begin position="260"/>
        <end position="281"/>
    </location>
</feature>
<keyword evidence="5 7" id="KW-1133">Transmembrane helix</keyword>
<evidence type="ECO:0000256" key="2">
    <source>
        <dbReference type="ARBA" id="ARBA00022448"/>
    </source>
</evidence>
<dbReference type="Proteomes" id="UP000324758">
    <property type="component" value="Unassembled WGS sequence"/>
</dbReference>
<dbReference type="AlphaFoldDB" id="A0A5D3KRG2"/>
<dbReference type="GO" id="GO:0055085">
    <property type="term" value="P:transmembrane transport"/>
    <property type="evidence" value="ECO:0007669"/>
    <property type="project" value="InterPro"/>
</dbReference>